<reference evidence="1 2" key="1">
    <citation type="journal article" date="2019" name="Nat. Med.">
        <title>A library of human gut bacterial isolates paired with longitudinal multiomics data enables mechanistic microbiome research.</title>
        <authorList>
            <person name="Poyet M."/>
            <person name="Groussin M."/>
            <person name="Gibbons S.M."/>
            <person name="Avila-Pacheco J."/>
            <person name="Jiang X."/>
            <person name="Kearney S.M."/>
            <person name="Perrotta A.R."/>
            <person name="Berdy B."/>
            <person name="Zhao S."/>
            <person name="Lieberman T.D."/>
            <person name="Swanson P.K."/>
            <person name="Smith M."/>
            <person name="Roesemann S."/>
            <person name="Alexander J.E."/>
            <person name="Rich S.A."/>
            <person name="Livny J."/>
            <person name="Vlamakis H."/>
            <person name="Clish C."/>
            <person name="Bullock K."/>
            <person name="Deik A."/>
            <person name="Scott J."/>
            <person name="Pierce K.A."/>
            <person name="Xavier R.J."/>
            <person name="Alm E.J."/>
        </authorList>
    </citation>
    <scope>NUCLEOTIDE SEQUENCE [LARGE SCALE GENOMIC DNA]</scope>
    <source>
        <strain evidence="1 2">BIOML-A3</strain>
    </source>
</reference>
<dbReference type="GeneID" id="42788248"/>
<dbReference type="Proteomes" id="UP000431304">
    <property type="component" value="Unassembled WGS sequence"/>
</dbReference>
<dbReference type="EMBL" id="WKRA01000022">
    <property type="protein sequence ID" value="MSD16831.1"/>
    <property type="molecule type" value="Genomic_DNA"/>
</dbReference>
<protein>
    <submittedName>
        <fullName evidence="1">Uncharacterized protein</fullName>
    </submittedName>
</protein>
<proteinExistence type="predicted"/>
<evidence type="ECO:0000313" key="2">
    <source>
        <dbReference type="Proteomes" id="UP000431304"/>
    </source>
</evidence>
<comment type="caution">
    <text evidence="1">The sequence shown here is derived from an EMBL/GenBank/DDBJ whole genome shotgun (WGS) entry which is preliminary data.</text>
</comment>
<sequence>MELKIKLYEKEGKRCCYIEDGKENGQEYRDISLERLGEMVTELFVCMEAIENNVEK</sequence>
<name>A0A844DZN3_EUBRA</name>
<evidence type="ECO:0000313" key="1">
    <source>
        <dbReference type="EMBL" id="MSD16831.1"/>
    </source>
</evidence>
<accession>A0A844DZN3</accession>
<organism evidence="1 2">
    <name type="scientific">Eubacterium ramulus</name>
    <dbReference type="NCBI Taxonomy" id="39490"/>
    <lineage>
        <taxon>Bacteria</taxon>
        <taxon>Bacillati</taxon>
        <taxon>Bacillota</taxon>
        <taxon>Clostridia</taxon>
        <taxon>Eubacteriales</taxon>
        <taxon>Eubacteriaceae</taxon>
        <taxon>Eubacterium</taxon>
    </lineage>
</organism>
<gene>
    <name evidence="1" type="ORF">GKE72_12335</name>
</gene>
<dbReference type="RefSeq" id="WP_021738844.1">
    <property type="nucleotide sequence ID" value="NZ_CABKSU010000042.1"/>
</dbReference>
<dbReference type="AlphaFoldDB" id="A0A844DZN3"/>